<organism evidence="2 3">
    <name type="scientific">Plasmodium gallinaceum</name>
    <dbReference type="NCBI Taxonomy" id="5849"/>
    <lineage>
        <taxon>Eukaryota</taxon>
        <taxon>Sar</taxon>
        <taxon>Alveolata</taxon>
        <taxon>Apicomplexa</taxon>
        <taxon>Aconoidasida</taxon>
        <taxon>Haemosporida</taxon>
        <taxon>Plasmodiidae</taxon>
        <taxon>Plasmodium</taxon>
        <taxon>Plasmodium (Haemamoeba)</taxon>
    </lineage>
</organism>
<dbReference type="RefSeq" id="XP_028528262.1">
    <property type="nucleotide sequence ID" value="XM_028671628.1"/>
</dbReference>
<evidence type="ECO:0000313" key="3">
    <source>
        <dbReference type="Proteomes" id="UP000220797"/>
    </source>
</evidence>
<feature type="transmembrane region" description="Helical" evidence="1">
    <location>
        <begin position="186"/>
        <end position="206"/>
    </location>
</feature>
<dbReference type="EMBL" id="CVMV01000034">
    <property type="protein sequence ID" value="CRG95451.1"/>
    <property type="molecule type" value="Genomic_DNA"/>
</dbReference>
<evidence type="ECO:0008006" key="4">
    <source>
        <dbReference type="Google" id="ProtNLM"/>
    </source>
</evidence>
<name>A0A1J1GSF6_PLAGA</name>
<keyword evidence="3" id="KW-1185">Reference proteome</keyword>
<evidence type="ECO:0000313" key="2">
    <source>
        <dbReference type="EMBL" id="CRG95451.1"/>
    </source>
</evidence>
<protein>
    <recommendedName>
        <fullName evidence="4">Fam-h protein</fullName>
    </recommendedName>
</protein>
<keyword evidence="1" id="KW-0472">Membrane</keyword>
<keyword evidence="1" id="KW-0812">Transmembrane</keyword>
<sequence length="216" mass="24853">MRNLIISNVTSKSRNNTHIAENFIIEDISTSRKYHAKGKINKFIFFIKVFLFTLLNTQRSWNEKCSIKNNLNLGGKRFLAENKEITELTNDELKTRLSDLLKTLEEKNTKDSNVQSDVVQGKVETIEIENENSVSRKEKSNKKINSRDLMEKYKKCMRLFNLASIIILPILSMTVSIVALSTSEKTYINISNIITSLYLVLNSILLSDLRSNKDNK</sequence>
<dbReference type="OMA" id="REKINRX"/>
<accession>A0A1J1GSF6</accession>
<evidence type="ECO:0000256" key="1">
    <source>
        <dbReference type="SAM" id="Phobius"/>
    </source>
</evidence>
<proteinExistence type="predicted"/>
<dbReference type="GeneID" id="39731183"/>
<gene>
    <name evidence="2" type="ORF">PGAL8A_00265400</name>
</gene>
<feature type="transmembrane region" description="Helical" evidence="1">
    <location>
        <begin position="159"/>
        <end position="180"/>
    </location>
</feature>
<comment type="caution">
    <text evidence="2">The sequence shown here is derived from an EMBL/GenBank/DDBJ whole genome shotgun (WGS) entry which is preliminary data.</text>
</comment>
<keyword evidence="1" id="KW-1133">Transmembrane helix</keyword>
<dbReference type="VEuPathDB" id="PlasmoDB:PGAL8A_00265400"/>
<dbReference type="Proteomes" id="UP000220797">
    <property type="component" value="Unassembled WGS sequence"/>
</dbReference>
<reference evidence="2" key="1">
    <citation type="submission" date="2015-04" db="EMBL/GenBank/DDBJ databases">
        <authorList>
            <consortium name="Pathogen Informatics"/>
        </authorList>
    </citation>
    <scope>NUCLEOTIDE SEQUENCE [LARGE SCALE GENOMIC DNA]</scope>
    <source>
        <strain evidence="2">8A</strain>
    </source>
</reference>
<dbReference type="AlphaFoldDB" id="A0A1J1GSF6"/>